<feature type="compositionally biased region" description="Low complexity" evidence="1">
    <location>
        <begin position="608"/>
        <end position="621"/>
    </location>
</feature>
<dbReference type="InterPro" id="IPR001810">
    <property type="entry name" value="F-box_dom"/>
</dbReference>
<dbReference type="InterPro" id="IPR036047">
    <property type="entry name" value="F-box-like_dom_sf"/>
</dbReference>
<name>A7SEY5_NEMVE</name>
<proteinExistence type="predicted"/>
<dbReference type="PhylomeDB" id="A7SEY5"/>
<dbReference type="Pfam" id="PF12937">
    <property type="entry name" value="F-box-like"/>
    <property type="match status" value="1"/>
</dbReference>
<feature type="compositionally biased region" description="Acidic residues" evidence="1">
    <location>
        <begin position="622"/>
        <end position="642"/>
    </location>
</feature>
<dbReference type="InterPro" id="IPR032675">
    <property type="entry name" value="LRR_dom_sf"/>
</dbReference>
<organism evidence="3 4">
    <name type="scientific">Nematostella vectensis</name>
    <name type="common">Starlet sea anemone</name>
    <dbReference type="NCBI Taxonomy" id="45351"/>
    <lineage>
        <taxon>Eukaryota</taxon>
        <taxon>Metazoa</taxon>
        <taxon>Cnidaria</taxon>
        <taxon>Anthozoa</taxon>
        <taxon>Hexacorallia</taxon>
        <taxon>Actiniaria</taxon>
        <taxon>Edwardsiidae</taxon>
        <taxon>Nematostella</taxon>
    </lineage>
</organism>
<dbReference type="SMART" id="SM00256">
    <property type="entry name" value="FBOX"/>
    <property type="match status" value="1"/>
</dbReference>
<feature type="domain" description="F-box" evidence="2">
    <location>
        <begin position="1"/>
        <end position="47"/>
    </location>
</feature>
<evidence type="ECO:0000259" key="2">
    <source>
        <dbReference type="PROSITE" id="PS50181"/>
    </source>
</evidence>
<dbReference type="SUPFAM" id="SSF81383">
    <property type="entry name" value="F-box domain"/>
    <property type="match status" value="1"/>
</dbReference>
<dbReference type="HOGENOM" id="CLU_426617_0_0_1"/>
<dbReference type="AlphaFoldDB" id="A7SEY5"/>
<evidence type="ECO:0000313" key="4">
    <source>
        <dbReference type="Proteomes" id="UP000001593"/>
    </source>
</evidence>
<dbReference type="Gene3D" id="3.80.10.10">
    <property type="entry name" value="Ribonuclease Inhibitor"/>
    <property type="match status" value="1"/>
</dbReference>
<dbReference type="OMA" id="LWRHIHL"/>
<dbReference type="PANTHER" id="PTHR13318">
    <property type="entry name" value="PARTNER OF PAIRED, ISOFORM B-RELATED"/>
    <property type="match status" value="1"/>
</dbReference>
<protein>
    <recommendedName>
        <fullName evidence="2">F-box domain-containing protein</fullName>
    </recommendedName>
</protein>
<dbReference type="InParanoid" id="A7SEY5"/>
<reference evidence="3 4" key="1">
    <citation type="journal article" date="2007" name="Science">
        <title>Sea anemone genome reveals ancestral eumetazoan gene repertoire and genomic organization.</title>
        <authorList>
            <person name="Putnam N.H."/>
            <person name="Srivastava M."/>
            <person name="Hellsten U."/>
            <person name="Dirks B."/>
            <person name="Chapman J."/>
            <person name="Salamov A."/>
            <person name="Terry A."/>
            <person name="Shapiro H."/>
            <person name="Lindquist E."/>
            <person name="Kapitonov V.V."/>
            <person name="Jurka J."/>
            <person name="Genikhovich G."/>
            <person name="Grigoriev I.V."/>
            <person name="Lucas S.M."/>
            <person name="Steele R.E."/>
            <person name="Finnerty J.R."/>
            <person name="Technau U."/>
            <person name="Martindale M.Q."/>
            <person name="Rokhsar D.S."/>
        </authorList>
    </citation>
    <scope>NUCLEOTIDE SEQUENCE [LARGE SCALE GENOMIC DNA]</scope>
    <source>
        <strain evidence="4">CH2 X CH6</strain>
    </source>
</reference>
<dbReference type="KEGG" id="nve:5509252"/>
<dbReference type="PROSITE" id="PS50181">
    <property type="entry name" value="FBOX"/>
    <property type="match status" value="1"/>
</dbReference>
<dbReference type="Proteomes" id="UP000001593">
    <property type="component" value="Unassembled WGS sequence"/>
</dbReference>
<sequence length="642" mass="73749">MESLPEEMIAHIFSFFHQIYGKLLLLRTVCRKWKIIIDSSSVLWKHIHLDDTPDYFSGKRYLRFHGNLRVCLTRYKKYIHCIRADDQKFFENIEIRNLLVNLTNLRKLDIPILRWTRYFANTLLSRNLLKHVTIDDYQREGFYNIPEFSVRALQAGVRSWDMKSISRVLPSLEVLSLSCRRDKLIRLNIVSILGNLHLNELHLNVRPDMRRAGRVPIVGVPPLRELLHTQHANILTTLEIRCLPVSMNDAVLFTKGFKSLQHLTLGCISTTNEDNTTLELRSESLKILHLSFMRNCTIEILKCEMHCLEGIAITECYNITSLEIDARILLTLTLRNNCSLKNIETKCSRLSDVEVRNCACLKWKDFQKMLRENQGIKRMELADTESESIEVNERDAPNLRKLAISEADVVLKRVYIDCPRLEVLKMIGSSSPRKRPRGRHKGCSAFISSGSLRKVKILDVIYMDRINIRCVSLKDLLVVRAGLLFSGNSLAIDLRAAESVGNIMLSDLALKQIHVHSPRIANLMLQSCCLATEKEGKCKVKIKCEVIEELRIIRSGIKRFTLNVPFVRSLTLDSCHRLAALDVDLTKVKNIRVERCPNLATHYQGLRNENNGKNNEKNTGGNDDDSHDDEVDDDDDVDEVID</sequence>
<dbReference type="EMBL" id="DS469640">
    <property type="protein sequence ID" value="EDO37738.1"/>
    <property type="molecule type" value="Genomic_DNA"/>
</dbReference>
<evidence type="ECO:0000313" key="3">
    <source>
        <dbReference type="EMBL" id="EDO37738.1"/>
    </source>
</evidence>
<dbReference type="OrthoDB" id="10257471at2759"/>
<evidence type="ECO:0000256" key="1">
    <source>
        <dbReference type="SAM" id="MobiDB-lite"/>
    </source>
</evidence>
<feature type="region of interest" description="Disordered" evidence="1">
    <location>
        <begin position="604"/>
        <end position="642"/>
    </location>
</feature>
<accession>A7SEY5</accession>
<gene>
    <name evidence="3" type="ORF">NEMVEDRAFT_v1g211235</name>
</gene>
<dbReference type="Gene3D" id="1.20.1280.50">
    <property type="match status" value="1"/>
</dbReference>
<keyword evidence="4" id="KW-1185">Reference proteome</keyword>
<dbReference type="SUPFAM" id="SSF52058">
    <property type="entry name" value="L domain-like"/>
    <property type="match status" value="1"/>
</dbReference>